<dbReference type="Gene3D" id="2.60.120.330">
    <property type="entry name" value="B-lactam Antibiotic, Isopenicillin N Synthase, Chain"/>
    <property type="match status" value="1"/>
</dbReference>
<dbReference type="STRING" id="74649.A0A2P6QQQ1"/>
<gene>
    <name evidence="2" type="ORF">RchiOBHm_Chr4g0392301</name>
</gene>
<feature type="domain" description="Isopenicillin N synthase-like Fe(2+) 2OG dioxygenase" evidence="1">
    <location>
        <begin position="49"/>
        <end position="80"/>
    </location>
</feature>
<accession>A0A2P6QQQ1</accession>
<dbReference type="EC" id="1.14.11.20" evidence="2"/>
<dbReference type="Proteomes" id="UP000238479">
    <property type="component" value="Chromosome 4"/>
</dbReference>
<evidence type="ECO:0000313" key="2">
    <source>
        <dbReference type="EMBL" id="PRQ36506.1"/>
    </source>
</evidence>
<dbReference type="GO" id="GO:0050590">
    <property type="term" value="F:desacetoxyvindoline 4-hydroxylase activity"/>
    <property type="evidence" value="ECO:0007669"/>
    <property type="project" value="UniProtKB-EC"/>
</dbReference>
<dbReference type="InterPro" id="IPR027443">
    <property type="entry name" value="IPNS-like_sf"/>
</dbReference>
<proteinExistence type="predicted"/>
<organism evidence="2 3">
    <name type="scientific">Rosa chinensis</name>
    <name type="common">China rose</name>
    <dbReference type="NCBI Taxonomy" id="74649"/>
    <lineage>
        <taxon>Eukaryota</taxon>
        <taxon>Viridiplantae</taxon>
        <taxon>Streptophyta</taxon>
        <taxon>Embryophyta</taxon>
        <taxon>Tracheophyta</taxon>
        <taxon>Spermatophyta</taxon>
        <taxon>Magnoliopsida</taxon>
        <taxon>eudicotyledons</taxon>
        <taxon>Gunneridae</taxon>
        <taxon>Pentapetalae</taxon>
        <taxon>rosids</taxon>
        <taxon>fabids</taxon>
        <taxon>Rosales</taxon>
        <taxon>Rosaceae</taxon>
        <taxon>Rosoideae</taxon>
        <taxon>Rosoideae incertae sedis</taxon>
        <taxon>Rosa</taxon>
    </lineage>
</organism>
<evidence type="ECO:0000259" key="1">
    <source>
        <dbReference type="Pfam" id="PF03171"/>
    </source>
</evidence>
<comment type="caution">
    <text evidence="2">The sequence shown here is derived from an EMBL/GenBank/DDBJ whole genome shotgun (WGS) entry which is preliminary data.</text>
</comment>
<dbReference type="EMBL" id="PDCK01000042">
    <property type="protein sequence ID" value="PRQ36506.1"/>
    <property type="molecule type" value="Genomic_DNA"/>
</dbReference>
<protein>
    <submittedName>
        <fullName evidence="2">Putative deacetoxyvindoline 4-hydroxylase</fullName>
        <ecNumber evidence="2">1.14.11.20</ecNumber>
    </submittedName>
</protein>
<dbReference type="Pfam" id="PF03171">
    <property type="entry name" value="2OG-FeII_Oxy"/>
    <property type="match status" value="1"/>
</dbReference>
<dbReference type="InterPro" id="IPR044861">
    <property type="entry name" value="IPNS-like_FE2OG_OXY"/>
</dbReference>
<keyword evidence="3" id="KW-1185">Reference proteome</keyword>
<keyword evidence="2" id="KW-0560">Oxidoreductase</keyword>
<reference evidence="2 3" key="1">
    <citation type="journal article" date="2018" name="Nat. Genet.">
        <title>The Rosa genome provides new insights in the design of modern roses.</title>
        <authorList>
            <person name="Bendahmane M."/>
        </authorList>
    </citation>
    <scope>NUCLEOTIDE SEQUENCE [LARGE SCALE GENOMIC DNA]</scope>
    <source>
        <strain evidence="3">cv. Old Blush</strain>
    </source>
</reference>
<dbReference type="AlphaFoldDB" id="A0A2P6QQQ1"/>
<evidence type="ECO:0000313" key="3">
    <source>
        <dbReference type="Proteomes" id="UP000238479"/>
    </source>
</evidence>
<dbReference type="SUPFAM" id="SSF51197">
    <property type="entry name" value="Clavaminate synthase-like"/>
    <property type="match status" value="1"/>
</dbReference>
<sequence>MLLFFVENNPFMLLIFFFFTKPHSPTTLISSPNPTTALILVQFCYCTCTRLMSNNKFTSVIHRVLAKKEGPRISVACFFGQSLENSLRLGPIKELISEEKSQVYRETTVKEYVMCHYKQWEAYEVSGLESLKL</sequence>
<dbReference type="Gramene" id="PRQ36506">
    <property type="protein sequence ID" value="PRQ36506"/>
    <property type="gene ID" value="RchiOBHm_Chr4g0392301"/>
</dbReference>
<name>A0A2P6QQQ1_ROSCH</name>